<comment type="similarity">
    <text evidence="2">Belongs to the protease inhibitor I16 (SSI) family.</text>
</comment>
<gene>
    <name evidence="9" type="ORF">G1H19_03025</name>
</gene>
<dbReference type="Proteomes" id="UP000470470">
    <property type="component" value="Unassembled WGS sequence"/>
</dbReference>
<feature type="domain" description="Subtilisin inhibitor" evidence="8">
    <location>
        <begin position="57"/>
        <end position="138"/>
    </location>
</feature>
<keyword evidence="3" id="KW-0964">Secreted</keyword>
<accession>A0A7K3W9H2</accession>
<dbReference type="Pfam" id="PF00720">
    <property type="entry name" value="SSI"/>
    <property type="match status" value="1"/>
</dbReference>
<dbReference type="EMBL" id="JAAGWK010000005">
    <property type="protein sequence ID" value="NEL52986.1"/>
    <property type="molecule type" value="Genomic_DNA"/>
</dbReference>
<dbReference type="AlphaFoldDB" id="A0A7K3W9H2"/>
<evidence type="ECO:0000256" key="4">
    <source>
        <dbReference type="ARBA" id="ARBA00022690"/>
    </source>
</evidence>
<dbReference type="GO" id="GO:0004867">
    <property type="term" value="F:serine-type endopeptidase inhibitor activity"/>
    <property type="evidence" value="ECO:0007669"/>
    <property type="project" value="UniProtKB-KW"/>
</dbReference>
<reference evidence="9 10" key="1">
    <citation type="submission" date="2020-02" db="EMBL/GenBank/DDBJ databases">
        <title>The whole genome sequence of CPCC 205119.</title>
        <authorList>
            <person name="Jiang Z."/>
        </authorList>
    </citation>
    <scope>NUCLEOTIDE SEQUENCE [LARGE SCALE GENOMIC DNA]</scope>
    <source>
        <strain evidence="9 10">CPCC 205119</strain>
    </source>
</reference>
<dbReference type="GO" id="GO:0005576">
    <property type="term" value="C:extracellular region"/>
    <property type="evidence" value="ECO:0007669"/>
    <property type="project" value="UniProtKB-SubCell"/>
</dbReference>
<keyword evidence="6" id="KW-1015">Disulfide bond</keyword>
<keyword evidence="5" id="KW-0722">Serine protease inhibitor</keyword>
<feature type="compositionally biased region" description="Low complexity" evidence="7">
    <location>
        <begin position="30"/>
        <end position="42"/>
    </location>
</feature>
<keyword evidence="10" id="KW-1185">Reference proteome</keyword>
<organism evidence="9 10">
    <name type="scientific">Goekera deserti</name>
    <dbReference type="NCBI Taxonomy" id="2497753"/>
    <lineage>
        <taxon>Bacteria</taxon>
        <taxon>Bacillati</taxon>
        <taxon>Actinomycetota</taxon>
        <taxon>Actinomycetes</taxon>
        <taxon>Geodermatophilales</taxon>
        <taxon>Geodermatophilaceae</taxon>
        <taxon>Goekera</taxon>
    </lineage>
</organism>
<evidence type="ECO:0000256" key="6">
    <source>
        <dbReference type="ARBA" id="ARBA00023157"/>
    </source>
</evidence>
<evidence type="ECO:0000256" key="5">
    <source>
        <dbReference type="ARBA" id="ARBA00022900"/>
    </source>
</evidence>
<dbReference type="InterPro" id="IPR020054">
    <property type="entry name" value="Prot_inh_SSI_I16_CS"/>
</dbReference>
<comment type="subcellular location">
    <subcellularLocation>
        <location evidence="1">Secreted</location>
    </subcellularLocation>
</comment>
<evidence type="ECO:0000313" key="10">
    <source>
        <dbReference type="Proteomes" id="UP000470470"/>
    </source>
</evidence>
<dbReference type="PROSITE" id="PS00999">
    <property type="entry name" value="SSI"/>
    <property type="match status" value="1"/>
</dbReference>
<dbReference type="RefSeq" id="WP_162393161.1">
    <property type="nucleotide sequence ID" value="NZ_JAABOZ010000005.1"/>
</dbReference>
<evidence type="ECO:0000313" key="9">
    <source>
        <dbReference type="EMBL" id="NEL52986.1"/>
    </source>
</evidence>
<proteinExistence type="inferred from homology"/>
<dbReference type="InterPro" id="IPR023549">
    <property type="entry name" value="Subtilisin_inhibitor"/>
</dbReference>
<comment type="caution">
    <text evidence="9">The sequence shown here is derived from an EMBL/GenBank/DDBJ whole genome shotgun (WGS) entry which is preliminary data.</text>
</comment>
<evidence type="ECO:0000256" key="1">
    <source>
        <dbReference type="ARBA" id="ARBA00004613"/>
    </source>
</evidence>
<dbReference type="SUPFAM" id="SSF55399">
    <property type="entry name" value="Subtilisin inhibitor"/>
    <property type="match status" value="1"/>
</dbReference>
<dbReference type="InterPro" id="IPR036819">
    <property type="entry name" value="Subtilisin_inhibitor-like_sf"/>
</dbReference>
<feature type="region of interest" description="Disordered" evidence="7">
    <location>
        <begin position="27"/>
        <end position="57"/>
    </location>
</feature>
<evidence type="ECO:0000256" key="2">
    <source>
        <dbReference type="ARBA" id="ARBA00010472"/>
    </source>
</evidence>
<protein>
    <recommendedName>
        <fullName evidence="8">Subtilisin inhibitor domain-containing protein</fullName>
    </recommendedName>
</protein>
<evidence type="ECO:0000256" key="7">
    <source>
        <dbReference type="SAM" id="MobiDB-lite"/>
    </source>
</evidence>
<evidence type="ECO:0000256" key="3">
    <source>
        <dbReference type="ARBA" id="ARBA00022525"/>
    </source>
</evidence>
<sequence length="159" mass="15635">MHRSPHRTRALPAVLLAGAVALSGCGSDEPPAGTAAVPSSPSGAGGSTTEPAPASGTELTVTVRSGGEDAEQTWTLRCAPDGGDHPDPAGACAALAAGGATALDPVAGDTVCSQVFGGPQTAVVTGTRDGQQVDTTVQRSNGCEIARWNRLVPLVPAVS</sequence>
<dbReference type="Gene3D" id="3.30.350.10">
    <property type="entry name" value="Subtilisin inhibitor-like"/>
    <property type="match status" value="1"/>
</dbReference>
<keyword evidence="4" id="KW-0646">Protease inhibitor</keyword>
<dbReference type="PROSITE" id="PS51257">
    <property type="entry name" value="PROKAR_LIPOPROTEIN"/>
    <property type="match status" value="1"/>
</dbReference>
<evidence type="ECO:0000259" key="8">
    <source>
        <dbReference type="Pfam" id="PF00720"/>
    </source>
</evidence>
<name>A0A7K3W9H2_9ACTN</name>